<dbReference type="EMBL" id="QLNT01000024">
    <property type="protein sequence ID" value="KAF3060246.1"/>
    <property type="molecule type" value="Genomic_DNA"/>
</dbReference>
<name>A0A9P4X5T7_9HYPO</name>
<organism evidence="1 2">
    <name type="scientific">Trichoderma lentiforme</name>
    <dbReference type="NCBI Taxonomy" id="1567552"/>
    <lineage>
        <taxon>Eukaryota</taxon>
        <taxon>Fungi</taxon>
        <taxon>Dikarya</taxon>
        <taxon>Ascomycota</taxon>
        <taxon>Pezizomycotina</taxon>
        <taxon>Sordariomycetes</taxon>
        <taxon>Hypocreomycetidae</taxon>
        <taxon>Hypocreales</taxon>
        <taxon>Hypocreaceae</taxon>
        <taxon>Trichoderma</taxon>
    </lineage>
</organism>
<reference evidence="1 2" key="1">
    <citation type="submission" date="2018-06" db="EMBL/GenBank/DDBJ databases">
        <title>Genome analysis of cellulolytic fungus Trichoderma lentiforme CFAM-422.</title>
        <authorList>
            <person name="Steindorff A.S."/>
            <person name="Formighieri E.F."/>
            <person name="Midorikawa G.E.O."/>
            <person name="Tamietti M.S."/>
            <person name="Ramos E.Z."/>
            <person name="Silva A.S."/>
            <person name="Bon E.P.S."/>
            <person name="Mendes T.D."/>
            <person name="Damaso M.C.T."/>
            <person name="Favaro L.C.L."/>
        </authorList>
    </citation>
    <scope>NUCLEOTIDE SEQUENCE [LARGE SCALE GENOMIC DNA]</scope>
    <source>
        <strain evidence="1 2">CFAM-422</strain>
    </source>
</reference>
<protein>
    <submittedName>
        <fullName evidence="1">Uncharacterized protein</fullName>
    </submittedName>
</protein>
<accession>A0A9P4X5T7</accession>
<proteinExistence type="predicted"/>
<gene>
    <name evidence="1" type="ORF">CFAM422_011488</name>
</gene>
<dbReference type="Proteomes" id="UP000801864">
    <property type="component" value="Unassembled WGS sequence"/>
</dbReference>
<sequence length="89" mass="10066">MVLGVSLGASFMLVEQCNKILYRTAHYHRPEPSATQHNQHAPCNPLAFRVTQFIALEGTTDGRDKMVGAVDSLYHGQRSQRRRALCRVR</sequence>
<keyword evidence="2" id="KW-1185">Reference proteome</keyword>
<evidence type="ECO:0000313" key="1">
    <source>
        <dbReference type="EMBL" id="KAF3060246.1"/>
    </source>
</evidence>
<evidence type="ECO:0000313" key="2">
    <source>
        <dbReference type="Proteomes" id="UP000801864"/>
    </source>
</evidence>
<comment type="caution">
    <text evidence="1">The sequence shown here is derived from an EMBL/GenBank/DDBJ whole genome shotgun (WGS) entry which is preliminary data.</text>
</comment>
<dbReference type="AlphaFoldDB" id="A0A9P4X5T7"/>